<protein>
    <submittedName>
        <fullName evidence="6">RANGAP1</fullName>
    </submittedName>
</protein>
<dbReference type="OrthoDB" id="184583at2759"/>
<dbReference type="InterPro" id="IPR009109">
    <property type="entry name" value="Ran_GTPase_activating_1_C"/>
</dbReference>
<dbReference type="GO" id="GO:0048471">
    <property type="term" value="C:perinuclear region of cytoplasm"/>
    <property type="evidence" value="ECO:0007669"/>
    <property type="project" value="TreeGrafter"/>
</dbReference>
<dbReference type="GO" id="GO:0005634">
    <property type="term" value="C:nucleus"/>
    <property type="evidence" value="ECO:0007669"/>
    <property type="project" value="TreeGrafter"/>
</dbReference>
<evidence type="ECO:0000256" key="3">
    <source>
        <dbReference type="ARBA" id="ARBA00022737"/>
    </source>
</evidence>
<reference evidence="6 7" key="1">
    <citation type="submission" date="2020-06" db="EMBL/GenBank/DDBJ databases">
        <authorList>
            <person name="Li R."/>
            <person name="Bekaert M."/>
        </authorList>
    </citation>
    <scope>NUCLEOTIDE SEQUENCE [LARGE SCALE GENOMIC DNA]</scope>
    <source>
        <strain evidence="7">wild</strain>
    </source>
</reference>
<dbReference type="GO" id="GO:0007165">
    <property type="term" value="P:signal transduction"/>
    <property type="evidence" value="ECO:0007669"/>
    <property type="project" value="InterPro"/>
</dbReference>
<dbReference type="PANTHER" id="PTHR24113:SF12">
    <property type="entry name" value="RAN GTPASE-ACTIVATING PROTEIN 1"/>
    <property type="match status" value="1"/>
</dbReference>
<evidence type="ECO:0000256" key="1">
    <source>
        <dbReference type="ARBA" id="ARBA00022468"/>
    </source>
</evidence>
<keyword evidence="7" id="KW-1185">Reference proteome</keyword>
<dbReference type="InterPro" id="IPR036720">
    <property type="entry name" value="RanGAP1_C_sf"/>
</dbReference>
<dbReference type="InterPro" id="IPR032675">
    <property type="entry name" value="LRR_dom_sf"/>
</dbReference>
<evidence type="ECO:0000313" key="6">
    <source>
        <dbReference type="EMBL" id="CAC5408096.1"/>
    </source>
</evidence>
<dbReference type="GO" id="GO:0005096">
    <property type="term" value="F:GTPase activator activity"/>
    <property type="evidence" value="ECO:0007669"/>
    <property type="project" value="UniProtKB-KW"/>
</dbReference>
<evidence type="ECO:0000256" key="2">
    <source>
        <dbReference type="ARBA" id="ARBA00022614"/>
    </source>
</evidence>
<organism evidence="6 7">
    <name type="scientific">Mytilus coruscus</name>
    <name type="common">Sea mussel</name>
    <dbReference type="NCBI Taxonomy" id="42192"/>
    <lineage>
        <taxon>Eukaryota</taxon>
        <taxon>Metazoa</taxon>
        <taxon>Spiralia</taxon>
        <taxon>Lophotrochozoa</taxon>
        <taxon>Mollusca</taxon>
        <taxon>Bivalvia</taxon>
        <taxon>Autobranchia</taxon>
        <taxon>Pteriomorphia</taxon>
        <taxon>Mytilida</taxon>
        <taxon>Mytiloidea</taxon>
        <taxon>Mytilidae</taxon>
        <taxon>Mytilinae</taxon>
        <taxon>Mytilus</taxon>
    </lineage>
</organism>
<dbReference type="InterPro" id="IPR001611">
    <property type="entry name" value="Leu-rich_rpt"/>
</dbReference>
<dbReference type="CDD" id="cd00116">
    <property type="entry name" value="LRR_RI"/>
    <property type="match status" value="1"/>
</dbReference>
<feature type="region of interest" description="Disordered" evidence="4">
    <location>
        <begin position="326"/>
        <end position="373"/>
    </location>
</feature>
<dbReference type="SMART" id="SM00368">
    <property type="entry name" value="LRR_RI"/>
    <property type="match status" value="6"/>
</dbReference>
<dbReference type="InterPro" id="IPR027038">
    <property type="entry name" value="RanGap"/>
</dbReference>
<evidence type="ECO:0000259" key="5">
    <source>
        <dbReference type="Pfam" id="PF07834"/>
    </source>
</evidence>
<dbReference type="Gene3D" id="1.25.40.200">
    <property type="entry name" value="Ran-GTPase activating protein 1, C-terminal domain"/>
    <property type="match status" value="1"/>
</dbReference>
<sequence length="537" mass="58667">MSSKDLTSVTEQLAKTKVNEKYELSFKGKGLKLNNAADVKDIVDEIEKCKTMTALRMEGNTLGVEAAEELSKALAKHPEFQRALWSDMFTGRLKTEIPQALKHLGGAIMSSGAGLVELDLSDNAFGPLGVEGLVELLKSSSCYTLQELRLNNNGLGIGGGKMLSQSLLDCHKTSCQAGKPLALKVFVCGRNRQENEGAIALAQAFKTIGTLEEISMPQNGIHHPGITALAEALSENKQLKILNLNDNTFTKKGSQSIAKVLPNLQNLEVINFGDCLIKTDGAKILAKSLKGGHTKLKVSNMLGENGVEELRGTMEAMDKVDLLASLSDDEGSADEDDVEDDNDEEEEDEAQEDQEGDIINDPELQVKGKGITPKKQAVSAKDFLAFPSPQKLKQMGRQKADNLAQELGNEITDLDKVVQTFLRISSIVTTDDVDTKESVCECAEKLIEETLKSEHNTGSMLANSILVSMGILKGEDKKYKPPSTLMGPLLVLEHLVKQPFFPKFSREILSMFMSKPHPLLEKSKEARHKLLQTLMAY</sequence>
<dbReference type="Gene3D" id="3.80.10.10">
    <property type="entry name" value="Ribonuclease Inhibitor"/>
    <property type="match status" value="1"/>
</dbReference>
<dbReference type="EMBL" id="CACVKT020007510">
    <property type="protein sequence ID" value="CAC5408096.1"/>
    <property type="molecule type" value="Genomic_DNA"/>
</dbReference>
<gene>
    <name evidence="6" type="ORF">MCOR_41508</name>
</gene>
<evidence type="ECO:0000313" key="7">
    <source>
        <dbReference type="Proteomes" id="UP000507470"/>
    </source>
</evidence>
<keyword evidence="3" id="KW-0677">Repeat</keyword>
<dbReference type="GO" id="GO:0031267">
    <property type="term" value="F:small GTPase binding"/>
    <property type="evidence" value="ECO:0007669"/>
    <property type="project" value="TreeGrafter"/>
</dbReference>
<feature type="compositionally biased region" description="Acidic residues" evidence="4">
    <location>
        <begin position="327"/>
        <end position="360"/>
    </location>
</feature>
<accession>A0A6J8DJ50</accession>
<evidence type="ECO:0000256" key="4">
    <source>
        <dbReference type="SAM" id="MobiDB-lite"/>
    </source>
</evidence>
<dbReference type="PANTHER" id="PTHR24113">
    <property type="entry name" value="RAN GTPASE-ACTIVATING PROTEIN 1"/>
    <property type="match status" value="1"/>
</dbReference>
<dbReference type="SUPFAM" id="SSF69099">
    <property type="entry name" value="Ran-GTPase activating protein 1 (RanGAP1), C-terminal domain"/>
    <property type="match status" value="1"/>
</dbReference>
<dbReference type="GO" id="GO:0006913">
    <property type="term" value="P:nucleocytoplasmic transport"/>
    <property type="evidence" value="ECO:0007669"/>
    <property type="project" value="TreeGrafter"/>
</dbReference>
<dbReference type="Pfam" id="PF13516">
    <property type="entry name" value="LRR_6"/>
    <property type="match status" value="1"/>
</dbReference>
<dbReference type="Pfam" id="PF07834">
    <property type="entry name" value="RanGAP1_C"/>
    <property type="match status" value="1"/>
</dbReference>
<dbReference type="Proteomes" id="UP000507470">
    <property type="component" value="Unassembled WGS sequence"/>
</dbReference>
<dbReference type="GO" id="GO:0005829">
    <property type="term" value="C:cytosol"/>
    <property type="evidence" value="ECO:0007669"/>
    <property type="project" value="TreeGrafter"/>
</dbReference>
<keyword evidence="2" id="KW-0433">Leucine-rich repeat</keyword>
<keyword evidence="1" id="KW-0343">GTPase activation</keyword>
<feature type="domain" description="Ran-GTPase activating protein 1 C-terminal" evidence="5">
    <location>
        <begin position="371"/>
        <end position="534"/>
    </location>
</feature>
<proteinExistence type="predicted"/>
<dbReference type="AlphaFoldDB" id="A0A6J8DJ50"/>
<name>A0A6J8DJ50_MYTCO</name>
<dbReference type="SUPFAM" id="SSF52047">
    <property type="entry name" value="RNI-like"/>
    <property type="match status" value="1"/>
</dbReference>